<protein>
    <submittedName>
        <fullName evidence="1">Uncharacterized protein</fullName>
    </submittedName>
</protein>
<proteinExistence type="predicted"/>
<dbReference type="EMBL" id="MN740556">
    <property type="protein sequence ID" value="QHU33007.1"/>
    <property type="molecule type" value="Genomic_DNA"/>
</dbReference>
<accession>A0A6C0LR03</accession>
<dbReference type="AlphaFoldDB" id="A0A6C0LR03"/>
<name>A0A6C0LR03_9ZZZZ</name>
<evidence type="ECO:0000313" key="1">
    <source>
        <dbReference type="EMBL" id="QHU33007.1"/>
    </source>
</evidence>
<reference evidence="1" key="1">
    <citation type="journal article" date="2020" name="Nature">
        <title>Giant virus diversity and host interactions through global metagenomics.</title>
        <authorList>
            <person name="Schulz F."/>
            <person name="Roux S."/>
            <person name="Paez-Espino D."/>
            <person name="Jungbluth S."/>
            <person name="Walsh D.A."/>
            <person name="Denef V.J."/>
            <person name="McMahon K.D."/>
            <person name="Konstantinidis K.T."/>
            <person name="Eloe-Fadrosh E.A."/>
            <person name="Kyrpides N.C."/>
            <person name="Woyke T."/>
        </authorList>
    </citation>
    <scope>NUCLEOTIDE SEQUENCE</scope>
    <source>
        <strain evidence="1">GVMAG-S-1014582-52</strain>
    </source>
</reference>
<sequence>MNLLNITYVCYYNKLKVKILSKKNFLQLMILQLNNPISFFSTINRHVNNKLFVNICQSIDIINQYINLITSIVVDLNYKLEDNINDIVNVITSSIDIELLKSIINNMNHGDEQAQNMILESINFAKKLNDLFNDLKIILDNAMSELTCWFTECIEDYYKYHGINIISTLDLAKFSIKNPNKSYYIILGCQQKHLCTQVDILNIKQLINEFLDETFFYLSRHYKFTRKEDQYIINI</sequence>
<organism evidence="1">
    <name type="scientific">viral metagenome</name>
    <dbReference type="NCBI Taxonomy" id="1070528"/>
    <lineage>
        <taxon>unclassified sequences</taxon>
        <taxon>metagenomes</taxon>
        <taxon>organismal metagenomes</taxon>
    </lineage>
</organism>